<keyword evidence="1" id="KW-1133">Transmembrane helix</keyword>
<feature type="transmembrane region" description="Helical" evidence="1">
    <location>
        <begin position="47"/>
        <end position="74"/>
    </location>
</feature>
<organism evidence="2 3">
    <name type="scientific">Senna tora</name>
    <dbReference type="NCBI Taxonomy" id="362788"/>
    <lineage>
        <taxon>Eukaryota</taxon>
        <taxon>Viridiplantae</taxon>
        <taxon>Streptophyta</taxon>
        <taxon>Embryophyta</taxon>
        <taxon>Tracheophyta</taxon>
        <taxon>Spermatophyta</taxon>
        <taxon>Magnoliopsida</taxon>
        <taxon>eudicotyledons</taxon>
        <taxon>Gunneridae</taxon>
        <taxon>Pentapetalae</taxon>
        <taxon>rosids</taxon>
        <taxon>fabids</taxon>
        <taxon>Fabales</taxon>
        <taxon>Fabaceae</taxon>
        <taxon>Caesalpinioideae</taxon>
        <taxon>Cassia clade</taxon>
        <taxon>Senna</taxon>
    </lineage>
</organism>
<keyword evidence="1" id="KW-0472">Membrane</keyword>
<sequence length="94" mass="9882">MGIGGGIDAGGAKAYPYPAQPTRSVLIACAVAAMGGLIFGYDLGISGIYISLLIFLLLLSPYIFNEIGVIPLLIPHPFSRFRSLAAPFYASVSF</sequence>
<evidence type="ECO:0000313" key="3">
    <source>
        <dbReference type="Proteomes" id="UP000634136"/>
    </source>
</evidence>
<proteinExistence type="predicted"/>
<dbReference type="Proteomes" id="UP000634136">
    <property type="component" value="Unassembled WGS sequence"/>
</dbReference>
<evidence type="ECO:0000256" key="1">
    <source>
        <dbReference type="SAM" id="Phobius"/>
    </source>
</evidence>
<keyword evidence="3" id="KW-1185">Reference proteome</keyword>
<dbReference type="OrthoDB" id="1651023at2759"/>
<accession>A0A834WK35</accession>
<keyword evidence="1" id="KW-0812">Transmembrane</keyword>
<name>A0A834WK35_9FABA</name>
<dbReference type="AlphaFoldDB" id="A0A834WK35"/>
<protein>
    <submittedName>
        <fullName evidence="2">Sugar carrier protein C-like</fullName>
    </submittedName>
</protein>
<feature type="transmembrane region" description="Helical" evidence="1">
    <location>
        <begin position="24"/>
        <end position="41"/>
    </location>
</feature>
<comment type="caution">
    <text evidence="2">The sequence shown here is derived from an EMBL/GenBank/DDBJ whole genome shotgun (WGS) entry which is preliminary data.</text>
</comment>
<reference evidence="2" key="1">
    <citation type="submission" date="2020-09" db="EMBL/GenBank/DDBJ databases">
        <title>Genome-Enabled Discovery of Anthraquinone Biosynthesis in Senna tora.</title>
        <authorList>
            <person name="Kang S.-H."/>
            <person name="Pandey R.P."/>
            <person name="Lee C.-M."/>
            <person name="Sim J.-S."/>
            <person name="Jeong J.-T."/>
            <person name="Choi B.-S."/>
            <person name="Jung M."/>
            <person name="Ginzburg D."/>
            <person name="Zhao K."/>
            <person name="Won S.Y."/>
            <person name="Oh T.-J."/>
            <person name="Yu Y."/>
            <person name="Kim N.-H."/>
            <person name="Lee O.R."/>
            <person name="Lee T.-H."/>
            <person name="Bashyal P."/>
            <person name="Kim T.-S."/>
            <person name="Lee W.-H."/>
            <person name="Kawkins C."/>
            <person name="Kim C.-K."/>
            <person name="Kim J.S."/>
            <person name="Ahn B.O."/>
            <person name="Rhee S.Y."/>
            <person name="Sohng J.K."/>
        </authorList>
    </citation>
    <scope>NUCLEOTIDE SEQUENCE</scope>
    <source>
        <tissue evidence="2">Leaf</tissue>
    </source>
</reference>
<evidence type="ECO:0000313" key="2">
    <source>
        <dbReference type="EMBL" id="KAF7823878.1"/>
    </source>
</evidence>
<dbReference type="EMBL" id="JAAIUW010000007">
    <property type="protein sequence ID" value="KAF7823878.1"/>
    <property type="molecule type" value="Genomic_DNA"/>
</dbReference>
<gene>
    <name evidence="2" type="ORF">G2W53_022022</name>
</gene>